<evidence type="ECO:0000259" key="4">
    <source>
        <dbReference type="Pfam" id="PF05057"/>
    </source>
</evidence>
<dbReference type="AlphaFoldDB" id="A0AAJ0BA39"/>
<comment type="similarity">
    <text evidence="1">Belongs to the putative lipase ROG1 family.</text>
</comment>
<dbReference type="Proteomes" id="UP001239445">
    <property type="component" value="Unassembled WGS sequence"/>
</dbReference>
<dbReference type="InterPro" id="IPR007751">
    <property type="entry name" value="DUF676_lipase-like"/>
</dbReference>
<evidence type="ECO:0000256" key="1">
    <source>
        <dbReference type="ARBA" id="ARBA00007920"/>
    </source>
</evidence>
<dbReference type="Pfam" id="PF05057">
    <property type="entry name" value="DUF676"/>
    <property type="match status" value="1"/>
</dbReference>
<accession>A0AAJ0BA39</accession>
<dbReference type="GO" id="GO:0004622">
    <property type="term" value="F:phosphatidylcholine lysophospholipase activity"/>
    <property type="evidence" value="ECO:0007669"/>
    <property type="project" value="TreeGrafter"/>
</dbReference>
<dbReference type="Gene3D" id="3.40.50.1820">
    <property type="entry name" value="alpha/beta hydrolase"/>
    <property type="match status" value="1"/>
</dbReference>
<dbReference type="InterPro" id="IPR029058">
    <property type="entry name" value="AB_hydrolase_fold"/>
</dbReference>
<keyword evidence="3" id="KW-1133">Transmembrane helix</keyword>
<reference evidence="5" key="1">
    <citation type="submission" date="2023-06" db="EMBL/GenBank/DDBJ databases">
        <title>Genome-scale phylogeny and comparative genomics of the fungal order Sordariales.</title>
        <authorList>
            <consortium name="Lawrence Berkeley National Laboratory"/>
            <person name="Hensen N."/>
            <person name="Bonometti L."/>
            <person name="Westerberg I."/>
            <person name="Brannstrom I.O."/>
            <person name="Guillou S."/>
            <person name="Cros-Aarteil S."/>
            <person name="Calhoun S."/>
            <person name="Haridas S."/>
            <person name="Kuo A."/>
            <person name="Mondo S."/>
            <person name="Pangilinan J."/>
            <person name="Riley R."/>
            <person name="Labutti K."/>
            <person name="Andreopoulos B."/>
            <person name="Lipzen A."/>
            <person name="Chen C."/>
            <person name="Yanf M."/>
            <person name="Daum C."/>
            <person name="Ng V."/>
            <person name="Clum A."/>
            <person name="Steindorff A."/>
            <person name="Ohm R."/>
            <person name="Martin F."/>
            <person name="Silar P."/>
            <person name="Natvig D."/>
            <person name="Lalanne C."/>
            <person name="Gautier V."/>
            <person name="Ament-Velasquez S.L."/>
            <person name="Kruys A."/>
            <person name="Hutchinson M.I."/>
            <person name="Powell A.J."/>
            <person name="Barry K."/>
            <person name="Miller A.N."/>
            <person name="Grigoriev I.V."/>
            <person name="Debuchy R."/>
            <person name="Gladieux P."/>
            <person name="Thoren M.H."/>
            <person name="Johannesson H."/>
        </authorList>
    </citation>
    <scope>NUCLEOTIDE SEQUENCE</scope>
    <source>
        <strain evidence="5">PSN4</strain>
    </source>
</reference>
<feature type="domain" description="DUF676" evidence="4">
    <location>
        <begin position="10"/>
        <end position="209"/>
    </location>
</feature>
<keyword evidence="2" id="KW-0442">Lipid degradation</keyword>
<dbReference type="PANTHER" id="PTHR12482">
    <property type="entry name" value="LIPASE ROG1-RELATED-RELATED"/>
    <property type="match status" value="1"/>
</dbReference>
<sequence>MAEYNGGTTEADHLVVLVHGLWGNPEHMGSIAKKLREQYPPDQVYILVAKRNSGSFTYDGVELGGERVCVEIEEELELIKSRGGRINKLSVVGYSLGGLVARYAIGLLHARGVLDDLECMNFTAFASPFLGVRSPLRGWRSQLFNVLGPRTLSISGKQLFGLDKFRDTGKPLIAVLADPKSIFMSGLARFKRRTLYANVTNDRSTPYFTSAIDKTDPFTDLSKIKANYVRGYEPVLLDPENPLVPMTPGPEKEPEGFDLRDFVGRLPTILTLSVVLPLGIVAFLANAVVQTARSSKRVKMHESGLAGIPVERFRVNLWMNEIRQAVEGAYEDLGSAQRQEYLGQSADSDGEETDSSGEQILALERKQTHPDQPTLALAPYQFSAIQALDELGFRKYRVWIHDHGHTHAAIIVRSDKKGFEEGHVVLNHWVKDEFLI</sequence>
<feature type="transmembrane region" description="Helical" evidence="3">
    <location>
        <begin position="269"/>
        <end position="289"/>
    </location>
</feature>
<keyword evidence="2" id="KW-0443">Lipid metabolism</keyword>
<keyword evidence="3" id="KW-0812">Transmembrane</keyword>
<keyword evidence="3" id="KW-0472">Membrane</keyword>
<organism evidence="5 6">
    <name type="scientific">Echria macrotheca</name>
    <dbReference type="NCBI Taxonomy" id="438768"/>
    <lineage>
        <taxon>Eukaryota</taxon>
        <taxon>Fungi</taxon>
        <taxon>Dikarya</taxon>
        <taxon>Ascomycota</taxon>
        <taxon>Pezizomycotina</taxon>
        <taxon>Sordariomycetes</taxon>
        <taxon>Sordariomycetidae</taxon>
        <taxon>Sordariales</taxon>
        <taxon>Schizotheciaceae</taxon>
        <taxon>Echria</taxon>
    </lineage>
</organism>
<evidence type="ECO:0000313" key="5">
    <source>
        <dbReference type="EMBL" id="KAK1754494.1"/>
    </source>
</evidence>
<gene>
    <name evidence="5" type="ORF">QBC47DRAFT_384055</name>
</gene>
<evidence type="ECO:0000256" key="2">
    <source>
        <dbReference type="ARBA" id="ARBA00022963"/>
    </source>
</evidence>
<dbReference type="GO" id="GO:0005811">
    <property type="term" value="C:lipid droplet"/>
    <property type="evidence" value="ECO:0007669"/>
    <property type="project" value="TreeGrafter"/>
</dbReference>
<dbReference type="GO" id="GO:0047372">
    <property type="term" value="F:monoacylglycerol lipase activity"/>
    <property type="evidence" value="ECO:0007669"/>
    <property type="project" value="TreeGrafter"/>
</dbReference>
<evidence type="ECO:0000256" key="3">
    <source>
        <dbReference type="SAM" id="Phobius"/>
    </source>
</evidence>
<dbReference type="PANTHER" id="PTHR12482:SF65">
    <property type="entry name" value="ESTERASE, PUTATIVE (AFU_ORTHOLOGUE AFUA_3G12320)-RELATED"/>
    <property type="match status" value="1"/>
</dbReference>
<dbReference type="InterPro" id="IPR044294">
    <property type="entry name" value="Lipase-like"/>
</dbReference>
<dbReference type="EMBL" id="MU839835">
    <property type="protein sequence ID" value="KAK1754494.1"/>
    <property type="molecule type" value="Genomic_DNA"/>
</dbReference>
<name>A0AAJ0BA39_9PEZI</name>
<proteinExistence type="inferred from homology"/>
<comment type="caution">
    <text evidence="5">The sequence shown here is derived from an EMBL/GenBank/DDBJ whole genome shotgun (WGS) entry which is preliminary data.</text>
</comment>
<protein>
    <submittedName>
        <fullName evidence="5">Serine esterase-domain-containing protein</fullName>
    </submittedName>
</protein>
<evidence type="ECO:0000313" key="6">
    <source>
        <dbReference type="Proteomes" id="UP001239445"/>
    </source>
</evidence>
<keyword evidence="6" id="KW-1185">Reference proteome</keyword>
<dbReference type="SUPFAM" id="SSF53474">
    <property type="entry name" value="alpha/beta-Hydrolases"/>
    <property type="match status" value="1"/>
</dbReference>
<dbReference type="GO" id="GO:0016042">
    <property type="term" value="P:lipid catabolic process"/>
    <property type="evidence" value="ECO:0007669"/>
    <property type="project" value="UniProtKB-KW"/>
</dbReference>